<dbReference type="Proteomes" id="UP000002318">
    <property type="component" value="Chromosome"/>
</dbReference>
<dbReference type="InterPro" id="IPR050809">
    <property type="entry name" value="UgpAE/MalFG_permease"/>
</dbReference>
<dbReference type="OrthoDB" id="368362at2"/>
<keyword evidence="3" id="KW-1003">Cell membrane</keyword>
<comment type="similarity">
    <text evidence="7">Belongs to the binding-protein-dependent transport system permease family.</text>
</comment>
<reference evidence="9 10" key="1">
    <citation type="journal article" date="2010" name="Stand. Genomic Sci.">
        <title>Complete genome sequence of Spirochaeta smaragdinae type strain (SEBR 4228).</title>
        <authorList>
            <person name="Mavromatis K."/>
            <person name="Yasawong M."/>
            <person name="Chertkov O."/>
            <person name="Lapidus A."/>
            <person name="Lucas S."/>
            <person name="Nolan M."/>
            <person name="Del Rio T.G."/>
            <person name="Tice H."/>
            <person name="Cheng J.F."/>
            <person name="Pitluck S."/>
            <person name="Liolios K."/>
            <person name="Ivanova N."/>
            <person name="Tapia R."/>
            <person name="Han C."/>
            <person name="Bruce D."/>
            <person name="Goodwin L."/>
            <person name="Pati A."/>
            <person name="Chen A."/>
            <person name="Palaniappan K."/>
            <person name="Land M."/>
            <person name="Hauser L."/>
            <person name="Chang Y.J."/>
            <person name="Jeffries C.D."/>
            <person name="Detter J.C."/>
            <person name="Rohde M."/>
            <person name="Brambilla E."/>
            <person name="Spring S."/>
            <person name="Goker M."/>
            <person name="Sikorski J."/>
            <person name="Woyke T."/>
            <person name="Bristow J."/>
            <person name="Eisen J.A."/>
            <person name="Markowitz V."/>
            <person name="Hugenholtz P."/>
            <person name="Klenk H.P."/>
            <person name="Kyrpides N.C."/>
        </authorList>
    </citation>
    <scope>NUCLEOTIDE SEQUENCE [LARGE SCALE GENOMIC DNA]</scope>
    <source>
        <strain evidence="10">DSM 11293 / JCM 15392 / SEBR 4228</strain>
    </source>
</reference>
<feature type="transmembrane region" description="Helical" evidence="7">
    <location>
        <begin position="265"/>
        <end position="284"/>
    </location>
</feature>
<dbReference type="GO" id="GO:0055085">
    <property type="term" value="P:transmembrane transport"/>
    <property type="evidence" value="ECO:0007669"/>
    <property type="project" value="InterPro"/>
</dbReference>
<evidence type="ECO:0000256" key="2">
    <source>
        <dbReference type="ARBA" id="ARBA00022448"/>
    </source>
</evidence>
<feature type="transmembrane region" description="Helical" evidence="7">
    <location>
        <begin position="210"/>
        <end position="233"/>
    </location>
</feature>
<dbReference type="InterPro" id="IPR035906">
    <property type="entry name" value="MetI-like_sf"/>
</dbReference>
<evidence type="ECO:0000256" key="4">
    <source>
        <dbReference type="ARBA" id="ARBA00022692"/>
    </source>
</evidence>
<sequence>MALSVGKRIRRDRMLYLMFLLPALYFIIFHYIPIWGARLAFQEFNFFGANRWVRLENFRILFSSPVFGRVFLNTVIISFMKLIFNFPAPIILALLLLEIRNGRFRKIVQSLVYLPHFLSWVVIAGIFISMLSLKDGLVNQLLERFGVAPVAFLTSHRHIRWVLVFSEMWRSVGWDSILYVAAILEIPEELYDAAAIDGCGRFQKMTKITLPAIFPTMITVFILNLGFFMNAGFDQVFNLMNDSVISVVDIIDTYVYRVGLIQGEFSLGTAAGLFKGVIGLALIYGTHRTSKKLTGEGLW</sequence>
<comment type="subcellular location">
    <subcellularLocation>
        <location evidence="1 7">Cell membrane</location>
        <topology evidence="1 7">Multi-pass membrane protein</topology>
    </subcellularLocation>
</comment>
<keyword evidence="2 7" id="KW-0813">Transport</keyword>
<dbReference type="RefSeq" id="WP_013255886.1">
    <property type="nucleotide sequence ID" value="NC_014364.1"/>
</dbReference>
<evidence type="ECO:0000256" key="5">
    <source>
        <dbReference type="ARBA" id="ARBA00022989"/>
    </source>
</evidence>
<dbReference type="STRING" id="573413.Spirs_3331"/>
<evidence type="ECO:0000256" key="3">
    <source>
        <dbReference type="ARBA" id="ARBA00022475"/>
    </source>
</evidence>
<dbReference type="HOGENOM" id="CLU_016047_0_1_12"/>
<evidence type="ECO:0000256" key="7">
    <source>
        <dbReference type="RuleBase" id="RU363032"/>
    </source>
</evidence>
<keyword evidence="6 7" id="KW-0472">Membrane</keyword>
<evidence type="ECO:0000259" key="8">
    <source>
        <dbReference type="PROSITE" id="PS50928"/>
    </source>
</evidence>
<feature type="transmembrane region" description="Helical" evidence="7">
    <location>
        <begin position="70"/>
        <end position="99"/>
    </location>
</feature>
<evidence type="ECO:0000256" key="1">
    <source>
        <dbReference type="ARBA" id="ARBA00004651"/>
    </source>
</evidence>
<proteinExistence type="inferred from homology"/>
<organism evidence="9 10">
    <name type="scientific">Sediminispirochaeta smaragdinae (strain DSM 11293 / JCM 15392 / SEBR 4228)</name>
    <name type="common">Spirochaeta smaragdinae</name>
    <dbReference type="NCBI Taxonomy" id="573413"/>
    <lineage>
        <taxon>Bacteria</taxon>
        <taxon>Pseudomonadati</taxon>
        <taxon>Spirochaetota</taxon>
        <taxon>Spirochaetia</taxon>
        <taxon>Spirochaetales</taxon>
        <taxon>Spirochaetaceae</taxon>
        <taxon>Sediminispirochaeta</taxon>
    </lineage>
</organism>
<accession>E1RAQ9</accession>
<gene>
    <name evidence="9" type="ordered locus">Spirs_3331</name>
</gene>
<dbReference type="PANTHER" id="PTHR43227:SF11">
    <property type="entry name" value="BLL4140 PROTEIN"/>
    <property type="match status" value="1"/>
</dbReference>
<dbReference type="AlphaFoldDB" id="E1RAQ9"/>
<protein>
    <submittedName>
        <fullName evidence="9">Binding-protein-dependent transport systems inner membrane component</fullName>
    </submittedName>
</protein>
<dbReference type="eggNOG" id="COG4209">
    <property type="taxonomic scope" value="Bacteria"/>
</dbReference>
<keyword evidence="5 7" id="KW-1133">Transmembrane helix</keyword>
<dbReference type="PROSITE" id="PS50928">
    <property type="entry name" value="ABC_TM1"/>
    <property type="match status" value="1"/>
</dbReference>
<name>E1RAQ9_SEDSS</name>
<dbReference type="CDD" id="cd06261">
    <property type="entry name" value="TM_PBP2"/>
    <property type="match status" value="1"/>
</dbReference>
<dbReference type="EMBL" id="CP002116">
    <property type="protein sequence ID" value="ADK82427.1"/>
    <property type="molecule type" value="Genomic_DNA"/>
</dbReference>
<feature type="domain" description="ABC transmembrane type-1" evidence="8">
    <location>
        <begin position="71"/>
        <end position="286"/>
    </location>
</feature>
<dbReference type="Pfam" id="PF00528">
    <property type="entry name" value="BPD_transp_1"/>
    <property type="match status" value="1"/>
</dbReference>
<feature type="transmembrane region" description="Helical" evidence="7">
    <location>
        <begin position="111"/>
        <end position="133"/>
    </location>
</feature>
<keyword evidence="10" id="KW-1185">Reference proteome</keyword>
<dbReference type="PANTHER" id="PTHR43227">
    <property type="entry name" value="BLL4140 PROTEIN"/>
    <property type="match status" value="1"/>
</dbReference>
<keyword evidence="4 7" id="KW-0812">Transmembrane</keyword>
<dbReference type="KEGG" id="ssm:Spirs_3331"/>
<evidence type="ECO:0000313" key="10">
    <source>
        <dbReference type="Proteomes" id="UP000002318"/>
    </source>
</evidence>
<dbReference type="SUPFAM" id="SSF161098">
    <property type="entry name" value="MetI-like"/>
    <property type="match status" value="1"/>
</dbReference>
<dbReference type="GO" id="GO:0005886">
    <property type="term" value="C:plasma membrane"/>
    <property type="evidence" value="ECO:0007669"/>
    <property type="project" value="UniProtKB-SubCell"/>
</dbReference>
<feature type="transmembrane region" description="Helical" evidence="7">
    <location>
        <begin position="14"/>
        <end position="32"/>
    </location>
</feature>
<dbReference type="InterPro" id="IPR000515">
    <property type="entry name" value="MetI-like"/>
</dbReference>
<evidence type="ECO:0000313" key="9">
    <source>
        <dbReference type="EMBL" id="ADK82427.1"/>
    </source>
</evidence>
<evidence type="ECO:0000256" key="6">
    <source>
        <dbReference type="ARBA" id="ARBA00023136"/>
    </source>
</evidence>
<dbReference type="Gene3D" id="1.10.3720.10">
    <property type="entry name" value="MetI-like"/>
    <property type="match status" value="1"/>
</dbReference>